<evidence type="ECO:0000313" key="1">
    <source>
        <dbReference type="EMBL" id="KGJ94201.1"/>
    </source>
</evidence>
<dbReference type="RefSeq" id="WP_033081986.1">
    <property type="nucleotide sequence ID" value="NZ_JQEC01000019.1"/>
</dbReference>
<proteinExistence type="predicted"/>
<organism evidence="1 2">
    <name type="scientific">Colwellia psychrerythraea</name>
    <name type="common">Vibrio psychroerythus</name>
    <dbReference type="NCBI Taxonomy" id="28229"/>
    <lineage>
        <taxon>Bacteria</taxon>
        <taxon>Pseudomonadati</taxon>
        <taxon>Pseudomonadota</taxon>
        <taxon>Gammaproteobacteria</taxon>
        <taxon>Alteromonadales</taxon>
        <taxon>Colwelliaceae</taxon>
        <taxon>Colwellia</taxon>
    </lineage>
</organism>
<name>A0A099KUK2_COLPS</name>
<feature type="non-terminal residue" evidence="1">
    <location>
        <position position="406"/>
    </location>
</feature>
<gene>
    <name evidence="1" type="ORF">GAB14E_2294</name>
</gene>
<protein>
    <submittedName>
        <fullName evidence="1">Uncharacterized protein</fullName>
    </submittedName>
</protein>
<evidence type="ECO:0000313" key="2">
    <source>
        <dbReference type="Proteomes" id="UP000029868"/>
    </source>
</evidence>
<dbReference type="EMBL" id="JQEC01000019">
    <property type="protein sequence ID" value="KGJ94201.1"/>
    <property type="molecule type" value="Genomic_DNA"/>
</dbReference>
<dbReference type="PRINTS" id="PR00313">
    <property type="entry name" value="CABNDNGRPT"/>
</dbReference>
<comment type="caution">
    <text evidence="1">The sequence shown here is derived from an EMBL/GenBank/DDBJ whole genome shotgun (WGS) entry which is preliminary data.</text>
</comment>
<feature type="non-terminal residue" evidence="1">
    <location>
        <position position="1"/>
    </location>
</feature>
<accession>A0A099KUK2</accession>
<sequence>ITGNTAQDITLGTDIARIETLNAQVGTNTLRGENATNDWNITAANTGTIDDQTTTLSFTNFINLIGGTAVDTFTLSDVALVTGLIDGGAGSDKVDITGSTAQDIILGTDITRIETLTAQIGTNTLRADNTTNDWNITAANTGTIYDQTTTLSFTNFINLVGGTGVDNFTLADITHVTGLIDGGAGSDKIDITGNTAQDITLGTDIARIETLNAQVGTNTLRGENATNDWNITAANTGTIDDQSTTLSFTNFSELVGGTLVDDFLFDSTGSVNSLAAGTGEDVISVDNITQVATTIDGGANDDILNLNTDNQIITLASVTSIETINATAGTNTLQGGNATNTWTINSENAGTLNTTTFSNFNNLTGGTGVDNFTLADIAHVTGLIDGGAGSDKIDITGNTAQDITLG</sequence>
<dbReference type="AlphaFoldDB" id="A0A099KUK2"/>
<reference evidence="1 2" key="1">
    <citation type="submission" date="2014-08" db="EMBL/GenBank/DDBJ databases">
        <title>Genomic and Phenotypic Diversity of Colwellia psychrerythraea strains from Disparate Marine Basins.</title>
        <authorList>
            <person name="Techtmann S.M."/>
            <person name="Stelling S.C."/>
            <person name="Utturkar S.M."/>
            <person name="Alshibli N."/>
            <person name="Harris A."/>
            <person name="Brown S.D."/>
            <person name="Hazen T.C."/>
        </authorList>
    </citation>
    <scope>NUCLEOTIDE SEQUENCE [LARGE SCALE GENOMIC DNA]</scope>
    <source>
        <strain evidence="1 2">GAB14E</strain>
    </source>
</reference>
<dbReference type="Proteomes" id="UP000029868">
    <property type="component" value="Unassembled WGS sequence"/>
</dbReference>